<dbReference type="Pfam" id="PF07508">
    <property type="entry name" value="Recombinase"/>
    <property type="match status" value="1"/>
</dbReference>
<dbReference type="PANTHER" id="PTHR30461">
    <property type="entry name" value="DNA-INVERTASE FROM LAMBDOID PROPHAGE"/>
    <property type="match status" value="1"/>
</dbReference>
<dbReference type="PROSITE" id="PS51737">
    <property type="entry name" value="RECOMBINASE_DNA_BIND"/>
    <property type="match status" value="1"/>
</dbReference>
<reference evidence="4" key="1">
    <citation type="journal article" date="2021" name="Proc. Natl. Acad. Sci. U.S.A.">
        <title>A Catalog of Tens of Thousands of Viruses from Human Metagenomes Reveals Hidden Associations with Chronic Diseases.</title>
        <authorList>
            <person name="Tisza M.J."/>
            <person name="Buck C.B."/>
        </authorList>
    </citation>
    <scope>NUCLEOTIDE SEQUENCE</scope>
    <source>
        <strain evidence="4">CtE6L85</strain>
    </source>
</reference>
<evidence type="ECO:0000313" key="4">
    <source>
        <dbReference type="EMBL" id="DAE21317.1"/>
    </source>
</evidence>
<dbReference type="PANTHER" id="PTHR30461:SF23">
    <property type="entry name" value="DNA RECOMBINASE-RELATED"/>
    <property type="match status" value="1"/>
</dbReference>
<dbReference type="InterPro" id="IPR006119">
    <property type="entry name" value="Resolv_N"/>
</dbReference>
<dbReference type="Gene3D" id="3.40.50.1390">
    <property type="entry name" value="Resolvase, N-terminal catalytic domain"/>
    <property type="match status" value="1"/>
</dbReference>
<dbReference type="InterPro" id="IPR050639">
    <property type="entry name" value="SSR_resolvase"/>
</dbReference>
<dbReference type="Gene3D" id="3.90.1750.20">
    <property type="entry name" value="Putative Large Serine Recombinase, Chain B, Domain 2"/>
    <property type="match status" value="1"/>
</dbReference>
<dbReference type="GO" id="GO:0003677">
    <property type="term" value="F:DNA binding"/>
    <property type="evidence" value="ECO:0007669"/>
    <property type="project" value="InterPro"/>
</dbReference>
<sequence>MEDLIYARQSVDKEDSISIESQIELCLREVGNNPHRVFRDKGYSGKNTERPDFQDMMAAVRAGGVRRIIVYRLDRISRSVLDFANVISELQKYGVEFVSITERFDTSTPIGKAMLMIVMVFAQLERETIQQRVIDAYRSRSRKGFYMGGRVPYGFELENTVMEGIKTCMYKPIPEQIQVVQLIFSLYAMPQVSFADVVRYLSQNGIKNPDGKNFSRMRIRDIITNPVYAKADASIFEFFHGQGTEIINDISQFIGTNGAYLYTGNKAAKRKSISLDGHVLVLAPHAGCIDADTWIRCRRKCLNVRQIAKPVKAKNTWLAGKIKCIDCGHALSLKSYPRKRSADARYYICNSKYVSASCDGVGAIQASGIEDIVFDEMSRKLEEFNKLSYKEKHGDPIELTKLKIRAEEIEKEIATLIDKIVSASTATMEYINERIDALDEEKKTVKEKIAQMSAEMYDRQNIGVISDYMNKWNDISIDDKLTVVDTLIESIHVGHGKVKIAWKI</sequence>
<dbReference type="InterPro" id="IPR025827">
    <property type="entry name" value="Zn_ribbon_recom_dom"/>
</dbReference>
<dbReference type="SMART" id="SM00857">
    <property type="entry name" value="Resolvase"/>
    <property type="match status" value="1"/>
</dbReference>
<evidence type="ECO:0000256" key="1">
    <source>
        <dbReference type="SAM" id="Coils"/>
    </source>
</evidence>
<evidence type="ECO:0000259" key="2">
    <source>
        <dbReference type="PROSITE" id="PS51736"/>
    </source>
</evidence>
<dbReference type="SUPFAM" id="SSF53041">
    <property type="entry name" value="Resolvase-like"/>
    <property type="match status" value="1"/>
</dbReference>
<dbReference type="Pfam" id="PF13408">
    <property type="entry name" value="Zn_ribbon_recom"/>
    <property type="match status" value="1"/>
</dbReference>
<dbReference type="InterPro" id="IPR036162">
    <property type="entry name" value="Resolvase-like_N_sf"/>
</dbReference>
<dbReference type="EMBL" id="BK015711">
    <property type="protein sequence ID" value="DAE21317.1"/>
    <property type="molecule type" value="Genomic_DNA"/>
</dbReference>
<feature type="domain" description="Resolvase/invertase-type recombinase catalytic" evidence="2">
    <location>
        <begin position="2"/>
        <end position="144"/>
    </location>
</feature>
<proteinExistence type="predicted"/>
<feature type="domain" description="Recombinase" evidence="3">
    <location>
        <begin position="152"/>
        <end position="308"/>
    </location>
</feature>
<dbReference type="Pfam" id="PF00239">
    <property type="entry name" value="Resolvase"/>
    <property type="match status" value="1"/>
</dbReference>
<dbReference type="InterPro" id="IPR011109">
    <property type="entry name" value="DNA_bind_recombinase_dom"/>
</dbReference>
<dbReference type="InterPro" id="IPR038109">
    <property type="entry name" value="DNA_bind_recomb_sf"/>
</dbReference>
<dbReference type="PROSITE" id="PS51736">
    <property type="entry name" value="RECOMBINASES_3"/>
    <property type="match status" value="1"/>
</dbReference>
<dbReference type="CDD" id="cd03768">
    <property type="entry name" value="SR_ResInv"/>
    <property type="match status" value="1"/>
</dbReference>
<evidence type="ECO:0000259" key="3">
    <source>
        <dbReference type="PROSITE" id="PS51737"/>
    </source>
</evidence>
<feature type="coiled-coil region" evidence="1">
    <location>
        <begin position="399"/>
        <end position="455"/>
    </location>
</feature>
<protein>
    <submittedName>
        <fullName evidence="4">Integrase</fullName>
    </submittedName>
</protein>
<name>A0A8S5QRF7_9CAUD</name>
<dbReference type="GO" id="GO:0000150">
    <property type="term" value="F:DNA strand exchange activity"/>
    <property type="evidence" value="ECO:0007669"/>
    <property type="project" value="InterPro"/>
</dbReference>
<organism evidence="4">
    <name type="scientific">Siphoviridae sp. ctE6L85</name>
    <dbReference type="NCBI Taxonomy" id="2826202"/>
    <lineage>
        <taxon>Viruses</taxon>
        <taxon>Duplodnaviria</taxon>
        <taxon>Heunggongvirae</taxon>
        <taxon>Uroviricota</taxon>
        <taxon>Caudoviricetes</taxon>
    </lineage>
</organism>
<accession>A0A8S5QRF7</accession>
<keyword evidence="1" id="KW-0175">Coiled coil</keyword>